<dbReference type="AlphaFoldDB" id="A0A8R1XSB0"/>
<dbReference type="EnsemblMetazoa" id="OVOC11030.1">
    <property type="protein sequence ID" value="OVOC11030.1"/>
    <property type="gene ID" value="WBGene00247839"/>
</dbReference>
<reference evidence="4" key="1">
    <citation type="submission" date="2013-10" db="EMBL/GenBank/DDBJ databases">
        <title>Genome sequencing of Onchocerca volvulus.</title>
        <authorList>
            <person name="Cotton J."/>
            <person name="Tsai J."/>
            <person name="Stanley E."/>
            <person name="Tracey A."/>
            <person name="Holroyd N."/>
            <person name="Lustigman S."/>
            <person name="Berriman M."/>
        </authorList>
    </citation>
    <scope>NUCLEOTIDE SEQUENCE</scope>
</reference>
<proteinExistence type="predicted"/>
<name>A0A8R1XSB0_ONCVO</name>
<accession>A0A8R1XSB0</accession>
<evidence type="ECO:0000313" key="3">
    <source>
        <dbReference type="EnsemblMetazoa" id="OVOC11030.1"/>
    </source>
</evidence>
<organism evidence="3 4">
    <name type="scientific">Onchocerca volvulus</name>
    <dbReference type="NCBI Taxonomy" id="6282"/>
    <lineage>
        <taxon>Eukaryota</taxon>
        <taxon>Metazoa</taxon>
        <taxon>Ecdysozoa</taxon>
        <taxon>Nematoda</taxon>
        <taxon>Chromadorea</taxon>
        <taxon>Rhabditida</taxon>
        <taxon>Spirurina</taxon>
        <taxon>Spiruromorpha</taxon>
        <taxon>Filarioidea</taxon>
        <taxon>Onchocercidae</taxon>
        <taxon>Onchocerca</taxon>
    </lineage>
</organism>
<feature type="transmembrane region" description="Helical" evidence="1">
    <location>
        <begin position="151"/>
        <end position="173"/>
    </location>
</feature>
<feature type="signal peptide" evidence="2">
    <location>
        <begin position="1"/>
        <end position="25"/>
    </location>
</feature>
<keyword evidence="1" id="KW-0812">Transmembrane</keyword>
<protein>
    <submittedName>
        <fullName evidence="3">Uncharacterized protein</fullName>
    </submittedName>
</protein>
<keyword evidence="1" id="KW-0472">Membrane</keyword>
<dbReference type="OMA" id="RYEINQY"/>
<keyword evidence="4" id="KW-1185">Reference proteome</keyword>
<reference evidence="3" key="2">
    <citation type="submission" date="2022-06" db="UniProtKB">
        <authorList>
            <consortium name="EnsemblMetazoa"/>
        </authorList>
    </citation>
    <scope>IDENTIFICATION</scope>
</reference>
<feature type="chain" id="PRO_5035879748" evidence="2">
    <location>
        <begin position="26"/>
        <end position="175"/>
    </location>
</feature>
<evidence type="ECO:0000256" key="1">
    <source>
        <dbReference type="SAM" id="Phobius"/>
    </source>
</evidence>
<keyword evidence="1" id="KW-1133">Transmembrane helix</keyword>
<evidence type="ECO:0000256" key="2">
    <source>
        <dbReference type="SAM" id="SignalP"/>
    </source>
</evidence>
<evidence type="ECO:0000313" key="4">
    <source>
        <dbReference type="Proteomes" id="UP000024404"/>
    </source>
</evidence>
<sequence>MLIWFGYLTAFLLILTTLLNDKGRCFVVLEGTTTEPFVVQETTTEITTDTTPTTTTTTDITPTTTITTDIDITSINASSAEFITEKIYATIEENVPTDYIENDGNRTATIKSFDGKTNQTMLSPGRYSIFTSHLAENYDNLNELKLKKSDIIIVTAIFILLLLLCIAFVVLNLHK</sequence>
<dbReference type="EMBL" id="CMVM020000346">
    <property type="status" value="NOT_ANNOTATED_CDS"/>
    <property type="molecule type" value="Genomic_DNA"/>
</dbReference>
<dbReference type="Proteomes" id="UP000024404">
    <property type="component" value="Unassembled WGS sequence"/>
</dbReference>
<keyword evidence="2" id="KW-0732">Signal</keyword>